<dbReference type="PANTHER" id="PTHR37984">
    <property type="entry name" value="PROTEIN CBG26694"/>
    <property type="match status" value="1"/>
</dbReference>
<reference evidence="3 4" key="1">
    <citation type="journal article" date="2021" name="Commun. Biol.">
        <title>The genome of Shorea leprosula (Dipterocarpaceae) highlights the ecological relevance of drought in aseasonal tropical rainforests.</title>
        <authorList>
            <person name="Ng K.K.S."/>
            <person name="Kobayashi M.J."/>
            <person name="Fawcett J.A."/>
            <person name="Hatakeyama M."/>
            <person name="Paape T."/>
            <person name="Ng C.H."/>
            <person name="Ang C.C."/>
            <person name="Tnah L.H."/>
            <person name="Lee C.T."/>
            <person name="Nishiyama T."/>
            <person name="Sese J."/>
            <person name="O'Brien M.J."/>
            <person name="Copetti D."/>
            <person name="Mohd Noor M.I."/>
            <person name="Ong R.C."/>
            <person name="Putra M."/>
            <person name="Sireger I.Z."/>
            <person name="Indrioko S."/>
            <person name="Kosugi Y."/>
            <person name="Izuno A."/>
            <person name="Isagi Y."/>
            <person name="Lee S.L."/>
            <person name="Shimizu K.K."/>
        </authorList>
    </citation>
    <scope>NUCLEOTIDE SEQUENCE [LARGE SCALE GENOMIC DNA]</scope>
    <source>
        <strain evidence="3">214</strain>
    </source>
</reference>
<dbReference type="InterPro" id="IPR043128">
    <property type="entry name" value="Rev_trsase/Diguanyl_cyclase"/>
</dbReference>
<protein>
    <recommendedName>
        <fullName evidence="2">Reverse transcriptase/retrotransposon-derived protein RNase H-like domain-containing protein</fullName>
    </recommendedName>
</protein>
<accession>A0AAV5M0D2</accession>
<keyword evidence="1" id="KW-0511">Multifunctional enzyme</keyword>
<evidence type="ECO:0000259" key="2">
    <source>
        <dbReference type="Pfam" id="PF17919"/>
    </source>
</evidence>
<dbReference type="InterPro" id="IPR043502">
    <property type="entry name" value="DNA/RNA_pol_sf"/>
</dbReference>
<comment type="caution">
    <text evidence="3">The sequence shown here is derived from an EMBL/GenBank/DDBJ whole genome shotgun (WGS) entry which is preliminary data.</text>
</comment>
<dbReference type="Pfam" id="PF17919">
    <property type="entry name" value="RT_RNaseH_2"/>
    <property type="match status" value="1"/>
</dbReference>
<dbReference type="PANTHER" id="PTHR37984:SF5">
    <property type="entry name" value="PROTEIN NYNRIN-LIKE"/>
    <property type="match status" value="1"/>
</dbReference>
<evidence type="ECO:0000313" key="4">
    <source>
        <dbReference type="Proteomes" id="UP001054252"/>
    </source>
</evidence>
<dbReference type="EMBL" id="BPVZ01000156">
    <property type="protein sequence ID" value="GKV42157.1"/>
    <property type="molecule type" value="Genomic_DNA"/>
</dbReference>
<evidence type="ECO:0000313" key="3">
    <source>
        <dbReference type="EMBL" id="GKV42157.1"/>
    </source>
</evidence>
<dbReference type="SUPFAM" id="SSF56672">
    <property type="entry name" value="DNA/RNA polymerases"/>
    <property type="match status" value="1"/>
</dbReference>
<dbReference type="InterPro" id="IPR050951">
    <property type="entry name" value="Retrovirus_Pol_polyprotein"/>
</dbReference>
<organism evidence="3 4">
    <name type="scientific">Rubroshorea leprosula</name>
    <dbReference type="NCBI Taxonomy" id="152421"/>
    <lineage>
        <taxon>Eukaryota</taxon>
        <taxon>Viridiplantae</taxon>
        <taxon>Streptophyta</taxon>
        <taxon>Embryophyta</taxon>
        <taxon>Tracheophyta</taxon>
        <taxon>Spermatophyta</taxon>
        <taxon>Magnoliopsida</taxon>
        <taxon>eudicotyledons</taxon>
        <taxon>Gunneridae</taxon>
        <taxon>Pentapetalae</taxon>
        <taxon>rosids</taxon>
        <taxon>malvids</taxon>
        <taxon>Malvales</taxon>
        <taxon>Dipterocarpaceae</taxon>
        <taxon>Rubroshorea</taxon>
    </lineage>
</organism>
<keyword evidence="4" id="KW-1185">Reference proteome</keyword>
<sequence length="233" mass="26596">MKAENHLADLDETFNNLRKNRMRLNPAKCIFGVESGKFLGFMVSRRGIEVNPEKIRAIAEMEPPKSVKDIQRLTGRVAALHRFISRSADKCLPFFKIMRTAAQKDESGKQKKFEWTQECQTAFDELKSYLSSPPLLTKAIDGEILYLYLGISDEAISSVLVREETKQQKPIYYIKQCSARSRAEISYSRESSTSSCHFGQEVEAIFPITPNHRSHRSTSQADSAETRVLWKVN</sequence>
<dbReference type="AlphaFoldDB" id="A0AAV5M0D2"/>
<gene>
    <name evidence="3" type="ORF">SLEP1_g49594</name>
</gene>
<evidence type="ECO:0000256" key="1">
    <source>
        <dbReference type="ARBA" id="ARBA00023268"/>
    </source>
</evidence>
<feature type="domain" description="Reverse transcriptase/retrotransposon-derived protein RNase H-like" evidence="2">
    <location>
        <begin position="115"/>
        <end position="175"/>
    </location>
</feature>
<dbReference type="InterPro" id="IPR041577">
    <property type="entry name" value="RT_RNaseH_2"/>
</dbReference>
<dbReference type="Proteomes" id="UP001054252">
    <property type="component" value="Unassembled WGS sequence"/>
</dbReference>
<dbReference type="Gene3D" id="3.30.70.270">
    <property type="match status" value="2"/>
</dbReference>
<name>A0AAV5M0D2_9ROSI</name>
<dbReference type="GO" id="GO:0003824">
    <property type="term" value="F:catalytic activity"/>
    <property type="evidence" value="ECO:0007669"/>
    <property type="project" value="UniProtKB-KW"/>
</dbReference>
<proteinExistence type="predicted"/>